<dbReference type="AlphaFoldDB" id="A0A084ABV0"/>
<evidence type="ECO:0000256" key="5">
    <source>
        <dbReference type="ARBA" id="ARBA00022679"/>
    </source>
</evidence>
<dbReference type="Pfam" id="PF02518">
    <property type="entry name" value="HATPase_c"/>
    <property type="match status" value="1"/>
</dbReference>
<evidence type="ECO:0000256" key="8">
    <source>
        <dbReference type="ARBA" id="ARBA00022989"/>
    </source>
</evidence>
<dbReference type="PANTHER" id="PTHR45436:SF5">
    <property type="entry name" value="SENSOR HISTIDINE KINASE TRCS"/>
    <property type="match status" value="1"/>
</dbReference>
<evidence type="ECO:0000259" key="13">
    <source>
        <dbReference type="PROSITE" id="PS50109"/>
    </source>
</evidence>
<evidence type="ECO:0000313" key="14">
    <source>
        <dbReference type="EMBL" id="KEY62779.1"/>
    </source>
</evidence>
<dbReference type="FunFam" id="3.30.565.10:FF:000006">
    <property type="entry name" value="Sensor histidine kinase WalK"/>
    <property type="match status" value="1"/>
</dbReference>
<dbReference type="Pfam" id="PF00512">
    <property type="entry name" value="HisKA"/>
    <property type="match status" value="1"/>
</dbReference>
<dbReference type="RefSeq" id="WP_011835360.1">
    <property type="nucleotide sequence ID" value="NZ_AZSI01000022.1"/>
</dbReference>
<keyword evidence="8 12" id="KW-1133">Transmembrane helix</keyword>
<evidence type="ECO:0000256" key="12">
    <source>
        <dbReference type="SAM" id="Phobius"/>
    </source>
</evidence>
<proteinExistence type="predicted"/>
<dbReference type="PATRIC" id="fig|1415168.3.peg.1066"/>
<dbReference type="FunFam" id="1.10.287.130:FF:000001">
    <property type="entry name" value="Two-component sensor histidine kinase"/>
    <property type="match status" value="1"/>
</dbReference>
<accession>A0A084ABV0</accession>
<dbReference type="InterPro" id="IPR050428">
    <property type="entry name" value="TCS_sensor_his_kinase"/>
</dbReference>
<keyword evidence="10 12" id="KW-0472">Membrane</keyword>
<evidence type="ECO:0000256" key="9">
    <source>
        <dbReference type="ARBA" id="ARBA00023012"/>
    </source>
</evidence>
<comment type="subcellular location">
    <subcellularLocation>
        <location evidence="2">Membrane</location>
    </subcellularLocation>
</comment>
<keyword evidence="7 14" id="KW-0418">Kinase</keyword>
<reference evidence="14 15" key="1">
    <citation type="submission" date="2014-06" db="EMBL/GenBank/DDBJ databases">
        <title>Draft genome sequence of the putrescine producing strain Lactococcus lactis subsp cremoris GE214.</title>
        <authorList>
            <person name="Ladero V."/>
            <person name="Linares D.M."/>
            <person name="del Rio B."/>
            <person name="Mayo B."/>
            <person name="Martin M.C."/>
            <person name="Fernandez M."/>
            <person name="Alvarez M.A."/>
        </authorList>
    </citation>
    <scope>NUCLEOTIDE SEQUENCE [LARGE SCALE GENOMIC DNA]</scope>
    <source>
        <strain evidence="14 15">GE214</strain>
    </source>
</reference>
<dbReference type="InterPro" id="IPR003594">
    <property type="entry name" value="HATPase_dom"/>
</dbReference>
<dbReference type="SUPFAM" id="SSF55874">
    <property type="entry name" value="ATPase domain of HSP90 chaperone/DNA topoisomerase II/histidine kinase"/>
    <property type="match status" value="1"/>
</dbReference>
<dbReference type="CDD" id="cd00082">
    <property type="entry name" value="HisKA"/>
    <property type="match status" value="1"/>
</dbReference>
<evidence type="ECO:0000256" key="3">
    <source>
        <dbReference type="ARBA" id="ARBA00012438"/>
    </source>
</evidence>
<dbReference type="EMBL" id="AZSI01000022">
    <property type="protein sequence ID" value="KEY62779.1"/>
    <property type="molecule type" value="Genomic_DNA"/>
</dbReference>
<keyword evidence="4" id="KW-0597">Phosphoprotein</keyword>
<sequence length="441" mass="50028">MKKTESKTSANIITETFVRIFLIFTLLVTIIVSGIVAFTSLQIRESEGTSLISSVQEAAENGNVNWDEFKLDSEKDEKSTFVRLTRASGDIDESHGTSHFLKSRLSWGNFSLSKDVIFWYSSETAKNGNKVELWLNINIVVKSMIRAILVIVAVMIILFFIALILIRKAANTISQPLTDMMLATDEKEVKQLPVSKNPIEVRQLSQSFNRLLNRLNQKIENEQQFVSDASHELRTPVAAIRGHVTLLKRRWHEHPEIIDDSLSYIDEESLRMKGLIENLLTISRGNHLEVNKEKFNLTEFTDKVVSEIQPALSQKITFNGKSEIFVRADKMSLYKIIIVFIENAGKYSPQDSEIKVKISSENHQVELQVADEGVGIPEEEKINIFERFYRIDKSRSSEIPGTGLGLAIAKQYAQLNHAEVFVTNNTPKGSIFHLLMESIEN</sequence>
<feature type="domain" description="Histidine kinase" evidence="13">
    <location>
        <begin position="228"/>
        <end position="440"/>
    </location>
</feature>
<comment type="catalytic activity">
    <reaction evidence="1">
        <text>ATP + protein L-histidine = ADP + protein N-phospho-L-histidine.</text>
        <dbReference type="EC" id="2.7.13.3"/>
    </reaction>
</comment>
<evidence type="ECO:0000256" key="10">
    <source>
        <dbReference type="ARBA" id="ARBA00023136"/>
    </source>
</evidence>
<dbReference type="PRINTS" id="PR00344">
    <property type="entry name" value="BCTRLSENSOR"/>
</dbReference>
<dbReference type="InterPro" id="IPR005467">
    <property type="entry name" value="His_kinase_dom"/>
</dbReference>
<dbReference type="CDD" id="cd00075">
    <property type="entry name" value="HATPase"/>
    <property type="match status" value="1"/>
</dbReference>
<keyword evidence="5" id="KW-0808">Transferase</keyword>
<organism evidence="14 15">
    <name type="scientific">Lactococcus cremoris subsp. cremoris GE214</name>
    <dbReference type="NCBI Taxonomy" id="1415168"/>
    <lineage>
        <taxon>Bacteria</taxon>
        <taxon>Bacillati</taxon>
        <taxon>Bacillota</taxon>
        <taxon>Bacilli</taxon>
        <taxon>Lactobacillales</taxon>
        <taxon>Streptococcaceae</taxon>
        <taxon>Lactococcus</taxon>
        <taxon>Lactococcus cremoris subsp. cremoris</taxon>
    </lineage>
</organism>
<dbReference type="GO" id="GO:0000155">
    <property type="term" value="F:phosphorelay sensor kinase activity"/>
    <property type="evidence" value="ECO:0007669"/>
    <property type="project" value="InterPro"/>
</dbReference>
<dbReference type="Proteomes" id="UP000028401">
    <property type="component" value="Unassembled WGS sequence"/>
</dbReference>
<dbReference type="Gene3D" id="3.30.565.10">
    <property type="entry name" value="Histidine kinase-like ATPase, C-terminal domain"/>
    <property type="match status" value="1"/>
</dbReference>
<dbReference type="SMART" id="SM00387">
    <property type="entry name" value="HATPase_c"/>
    <property type="match status" value="1"/>
</dbReference>
<evidence type="ECO:0000256" key="7">
    <source>
        <dbReference type="ARBA" id="ARBA00022777"/>
    </source>
</evidence>
<evidence type="ECO:0000256" key="1">
    <source>
        <dbReference type="ARBA" id="ARBA00000085"/>
    </source>
</evidence>
<keyword evidence="9" id="KW-0902">Two-component regulatory system</keyword>
<dbReference type="SMR" id="A0A084ABV0"/>
<gene>
    <name evidence="14" type="ORF">U725_01003</name>
</gene>
<dbReference type="Gene3D" id="1.10.287.130">
    <property type="match status" value="1"/>
</dbReference>
<name>A0A084ABV0_LACLC</name>
<dbReference type="EC" id="2.7.13.3" evidence="3"/>
<dbReference type="GO" id="GO:0005886">
    <property type="term" value="C:plasma membrane"/>
    <property type="evidence" value="ECO:0007669"/>
    <property type="project" value="TreeGrafter"/>
</dbReference>
<dbReference type="SMART" id="SM00388">
    <property type="entry name" value="HisKA"/>
    <property type="match status" value="1"/>
</dbReference>
<dbReference type="InterPro" id="IPR004358">
    <property type="entry name" value="Sig_transdc_His_kin-like_C"/>
</dbReference>
<dbReference type="InterPro" id="IPR036097">
    <property type="entry name" value="HisK_dim/P_sf"/>
</dbReference>
<evidence type="ECO:0000256" key="11">
    <source>
        <dbReference type="SAM" id="Coils"/>
    </source>
</evidence>
<feature type="transmembrane region" description="Helical" evidence="12">
    <location>
        <begin position="144"/>
        <end position="166"/>
    </location>
</feature>
<dbReference type="InterPro" id="IPR036890">
    <property type="entry name" value="HATPase_C_sf"/>
</dbReference>
<dbReference type="PANTHER" id="PTHR45436">
    <property type="entry name" value="SENSOR HISTIDINE KINASE YKOH"/>
    <property type="match status" value="1"/>
</dbReference>
<dbReference type="Gene3D" id="6.10.340.10">
    <property type="match status" value="1"/>
</dbReference>
<keyword evidence="11" id="KW-0175">Coiled coil</keyword>
<evidence type="ECO:0000256" key="2">
    <source>
        <dbReference type="ARBA" id="ARBA00004370"/>
    </source>
</evidence>
<keyword evidence="6 12" id="KW-0812">Transmembrane</keyword>
<feature type="transmembrane region" description="Helical" evidence="12">
    <location>
        <begin position="20"/>
        <end position="41"/>
    </location>
</feature>
<evidence type="ECO:0000256" key="4">
    <source>
        <dbReference type="ARBA" id="ARBA00022553"/>
    </source>
</evidence>
<feature type="coiled-coil region" evidence="11">
    <location>
        <begin position="201"/>
        <end position="232"/>
    </location>
</feature>
<dbReference type="SUPFAM" id="SSF47384">
    <property type="entry name" value="Homodimeric domain of signal transducing histidine kinase"/>
    <property type="match status" value="1"/>
</dbReference>
<evidence type="ECO:0000313" key="15">
    <source>
        <dbReference type="Proteomes" id="UP000028401"/>
    </source>
</evidence>
<comment type="caution">
    <text evidence="14">The sequence shown here is derived from an EMBL/GenBank/DDBJ whole genome shotgun (WGS) entry which is preliminary data.</text>
</comment>
<dbReference type="InterPro" id="IPR003661">
    <property type="entry name" value="HisK_dim/P_dom"/>
</dbReference>
<protein>
    <recommendedName>
        <fullName evidence="3">histidine kinase</fullName>
        <ecNumber evidence="3">2.7.13.3</ecNumber>
    </recommendedName>
</protein>
<evidence type="ECO:0000256" key="6">
    <source>
        <dbReference type="ARBA" id="ARBA00022692"/>
    </source>
</evidence>
<dbReference type="PROSITE" id="PS50109">
    <property type="entry name" value="HIS_KIN"/>
    <property type="match status" value="1"/>
</dbReference>